<dbReference type="OrthoDB" id="9809813at2"/>
<dbReference type="Gene3D" id="3.40.50.620">
    <property type="entry name" value="HUPs"/>
    <property type="match status" value="1"/>
</dbReference>
<organism evidence="3 4">
    <name type="scientific">Trinickia fusca</name>
    <dbReference type="NCBI Taxonomy" id="2419777"/>
    <lineage>
        <taxon>Bacteria</taxon>
        <taxon>Pseudomonadati</taxon>
        <taxon>Pseudomonadota</taxon>
        <taxon>Betaproteobacteria</taxon>
        <taxon>Burkholderiales</taxon>
        <taxon>Burkholderiaceae</taxon>
        <taxon>Trinickia</taxon>
    </lineage>
</organism>
<dbReference type="PANTHER" id="PTHR30336">
    <property type="entry name" value="INNER MEMBRANE PROTEIN, PROBABLE PERMEASE"/>
    <property type="match status" value="1"/>
</dbReference>
<feature type="transmembrane region" description="Helical" evidence="1">
    <location>
        <begin position="40"/>
        <end position="61"/>
    </location>
</feature>
<dbReference type="CDD" id="cd06259">
    <property type="entry name" value="YdcF-like"/>
    <property type="match status" value="1"/>
</dbReference>
<evidence type="ECO:0000313" key="4">
    <source>
        <dbReference type="Proteomes" id="UP000280434"/>
    </source>
</evidence>
<dbReference type="InterPro" id="IPR051599">
    <property type="entry name" value="Cell_Envelope_Assoc"/>
</dbReference>
<proteinExistence type="predicted"/>
<keyword evidence="1" id="KW-1133">Transmembrane helix</keyword>
<feature type="domain" description="DUF218" evidence="2">
    <location>
        <begin position="81"/>
        <end position="242"/>
    </location>
</feature>
<dbReference type="PANTHER" id="PTHR30336:SF20">
    <property type="entry name" value="DUF218 DOMAIN-CONTAINING PROTEIN"/>
    <property type="match status" value="1"/>
</dbReference>
<dbReference type="Pfam" id="PF02698">
    <property type="entry name" value="DUF218"/>
    <property type="match status" value="1"/>
</dbReference>
<dbReference type="InterPro" id="IPR003848">
    <property type="entry name" value="DUF218"/>
</dbReference>
<protein>
    <submittedName>
        <fullName evidence="3">YdcF family protein</fullName>
    </submittedName>
</protein>
<sequence>MGNLRFTPKPYVTPTQLIIFTLFAAFFVVFILWRPARLPVTIAAATLFWLLAAGWLTAPLLDQVQLGTPDTSAPRFGERTVIVLLGGGTEYDSNDVLVPKADARWRIVKTATVYAACRQAARRCEVIVSGGNPQHHRATEADTYAPYLLREHVERDDLRLENKSYNTYENAANVAGMLRHEHYDSLILITSKYHLHRSLLDFARFGLAPQPVSSNTRRAQVGLTPRWTNLIGANIALHELFGLAQFHLYRALGWF</sequence>
<dbReference type="GO" id="GO:0005886">
    <property type="term" value="C:plasma membrane"/>
    <property type="evidence" value="ECO:0007669"/>
    <property type="project" value="TreeGrafter"/>
</dbReference>
<feature type="transmembrane region" description="Helical" evidence="1">
    <location>
        <begin position="12"/>
        <end position="33"/>
    </location>
</feature>
<evidence type="ECO:0000256" key="1">
    <source>
        <dbReference type="SAM" id="Phobius"/>
    </source>
</evidence>
<gene>
    <name evidence="3" type="ORF">D7S89_01620</name>
</gene>
<keyword evidence="1" id="KW-0472">Membrane</keyword>
<keyword evidence="4" id="KW-1185">Reference proteome</keyword>
<name>A0A494XRI1_9BURK</name>
<keyword evidence="1" id="KW-0812">Transmembrane</keyword>
<dbReference type="Proteomes" id="UP000280434">
    <property type="component" value="Unassembled WGS sequence"/>
</dbReference>
<reference evidence="3 4" key="1">
    <citation type="submission" date="2018-10" db="EMBL/GenBank/DDBJ databases">
        <title>Paraburkholderia sp. 7MK8-2, isolated from soil.</title>
        <authorList>
            <person name="Gao Z.-H."/>
            <person name="Qiu L.-H."/>
        </authorList>
    </citation>
    <scope>NUCLEOTIDE SEQUENCE [LARGE SCALE GENOMIC DNA]</scope>
    <source>
        <strain evidence="3 4">7MK8-2</strain>
    </source>
</reference>
<dbReference type="InterPro" id="IPR014729">
    <property type="entry name" value="Rossmann-like_a/b/a_fold"/>
</dbReference>
<evidence type="ECO:0000313" key="3">
    <source>
        <dbReference type="EMBL" id="RKP52261.1"/>
    </source>
</evidence>
<evidence type="ECO:0000259" key="2">
    <source>
        <dbReference type="Pfam" id="PF02698"/>
    </source>
</evidence>
<comment type="caution">
    <text evidence="3">The sequence shown here is derived from an EMBL/GenBank/DDBJ whole genome shotgun (WGS) entry which is preliminary data.</text>
</comment>
<dbReference type="EMBL" id="RBZV01000001">
    <property type="protein sequence ID" value="RKP52261.1"/>
    <property type="molecule type" value="Genomic_DNA"/>
</dbReference>
<accession>A0A494XRI1</accession>
<dbReference type="AlphaFoldDB" id="A0A494XRI1"/>